<dbReference type="EMBL" id="SSOP01001007">
    <property type="protein sequence ID" value="KAB5587532.1"/>
    <property type="molecule type" value="Genomic_DNA"/>
</dbReference>
<evidence type="ECO:0008006" key="3">
    <source>
        <dbReference type="Google" id="ProtNLM"/>
    </source>
</evidence>
<gene>
    <name evidence="1" type="ORF">CTheo_9029</name>
</gene>
<accession>A0A5N5Q6R7</accession>
<organism evidence="1 2">
    <name type="scientific">Ceratobasidium theobromae</name>
    <dbReference type="NCBI Taxonomy" id="1582974"/>
    <lineage>
        <taxon>Eukaryota</taxon>
        <taxon>Fungi</taxon>
        <taxon>Dikarya</taxon>
        <taxon>Basidiomycota</taxon>
        <taxon>Agaricomycotina</taxon>
        <taxon>Agaricomycetes</taxon>
        <taxon>Cantharellales</taxon>
        <taxon>Ceratobasidiaceae</taxon>
        <taxon>Ceratobasidium</taxon>
    </lineage>
</organism>
<sequence>MKYLGSAVDGLYNYLERNNELANDFSGDQSSDQYYGKFCSIVQSSGTGKSRTMIELRTKGVIVLYMNIRGREEVDTFPTRDDLIANILTDFPKTLDLEEYEDECRALFTAIFRVLRSTFEEYLPLGGSQELIDHWNKNMCSLGSTEREAWFQKLSDQQRIARIEISKERAMRASKAKVDQVGTRRGILGAAFLAWIDFAIQKLGYDPRSHAPHLVIELDEAHTLSQRQMDLYRPADLLCRVISDYSQCDYPIWVLFASTTSRVADFSAPSAIYNSLRVSSGGQLLFPPYIHLDWDQHARIIDEVKPGEVSKLDYLARLGRPLWYSVMESRSSSPLDDLFRLACKKLCDAKFYAPVQKNQALAVWDARFCIDICPGHVDFNEQGLANDSLPIRAIPSACCS</sequence>
<dbReference type="OrthoDB" id="107110at2759"/>
<evidence type="ECO:0000313" key="2">
    <source>
        <dbReference type="Proteomes" id="UP000383932"/>
    </source>
</evidence>
<keyword evidence="2" id="KW-1185">Reference proteome</keyword>
<name>A0A5N5Q6R7_9AGAM</name>
<dbReference type="AlphaFoldDB" id="A0A5N5Q6R7"/>
<evidence type="ECO:0000313" key="1">
    <source>
        <dbReference type="EMBL" id="KAB5587532.1"/>
    </source>
</evidence>
<dbReference type="PANTHER" id="PTHR33266:SF1">
    <property type="entry name" value="F-BOX DOMAIN-CONTAINING PROTEIN"/>
    <property type="match status" value="1"/>
</dbReference>
<protein>
    <recommendedName>
        <fullName evidence="3">ATP-binding protein</fullName>
    </recommendedName>
</protein>
<proteinExistence type="predicted"/>
<comment type="caution">
    <text evidence="1">The sequence shown here is derived from an EMBL/GenBank/DDBJ whole genome shotgun (WGS) entry which is preliminary data.</text>
</comment>
<dbReference type="PANTHER" id="PTHR33266">
    <property type="entry name" value="CHROMOSOME 15, WHOLE GENOME SHOTGUN SEQUENCE"/>
    <property type="match status" value="1"/>
</dbReference>
<reference evidence="1 2" key="1">
    <citation type="journal article" date="2019" name="Fungal Biol. Biotechnol.">
        <title>Draft genome sequence of fastidious pathogen Ceratobasidium theobromae, which causes vascular-streak dieback in Theobroma cacao.</title>
        <authorList>
            <person name="Ali S.S."/>
            <person name="Asman A."/>
            <person name="Shao J."/>
            <person name="Firmansyah A.P."/>
            <person name="Susilo A.W."/>
            <person name="Rosmana A."/>
            <person name="McMahon P."/>
            <person name="Junaid M."/>
            <person name="Guest D."/>
            <person name="Kheng T.Y."/>
            <person name="Meinhardt L.W."/>
            <person name="Bailey B.A."/>
        </authorList>
    </citation>
    <scope>NUCLEOTIDE SEQUENCE [LARGE SCALE GENOMIC DNA]</scope>
    <source>
        <strain evidence="1 2">CT2</strain>
    </source>
</reference>
<dbReference type="Proteomes" id="UP000383932">
    <property type="component" value="Unassembled WGS sequence"/>
</dbReference>